<proteinExistence type="inferred from homology"/>
<evidence type="ECO:0000256" key="11">
    <source>
        <dbReference type="ARBA" id="ARBA00023034"/>
    </source>
</evidence>
<comment type="pathway">
    <text evidence="3">Protein modification; protein glycosylation.</text>
</comment>
<evidence type="ECO:0000256" key="13">
    <source>
        <dbReference type="ARBA" id="ARBA00023180"/>
    </source>
</evidence>
<evidence type="ECO:0000256" key="8">
    <source>
        <dbReference type="ARBA" id="ARBA00022824"/>
    </source>
</evidence>
<evidence type="ECO:0000256" key="2">
    <source>
        <dbReference type="ARBA" id="ARBA00004323"/>
    </source>
</evidence>
<dbReference type="GO" id="GO:0005783">
    <property type="term" value="C:endoplasmic reticulum"/>
    <property type="evidence" value="ECO:0007669"/>
    <property type="project" value="UniProtKB-SubCell"/>
</dbReference>
<evidence type="ECO:0000256" key="5">
    <source>
        <dbReference type="ARBA" id="ARBA00022676"/>
    </source>
</evidence>
<keyword evidence="13" id="KW-0325">Glycoprotein</keyword>
<dbReference type="GO" id="GO:0016758">
    <property type="term" value="F:hexosyltransferase activity"/>
    <property type="evidence" value="ECO:0007669"/>
    <property type="project" value="InterPro"/>
</dbReference>
<evidence type="ECO:0000256" key="10">
    <source>
        <dbReference type="ARBA" id="ARBA00022989"/>
    </source>
</evidence>
<evidence type="ECO:0000256" key="7">
    <source>
        <dbReference type="ARBA" id="ARBA00022692"/>
    </source>
</evidence>
<gene>
    <name evidence="16" type="primary">B3GALNT2</name>
    <name evidence="16" type="ORF">DERF_012580</name>
</gene>
<comment type="subcellular location">
    <subcellularLocation>
        <location evidence="1">Endoplasmic reticulum</location>
    </subcellularLocation>
    <subcellularLocation>
        <location evidence="2 15">Golgi apparatus membrane</location>
        <topology evidence="2 15">Single-pass type II membrane protein</topology>
    </subcellularLocation>
</comment>
<evidence type="ECO:0000256" key="3">
    <source>
        <dbReference type="ARBA" id="ARBA00004922"/>
    </source>
</evidence>
<comment type="similarity">
    <text evidence="4 15">Belongs to the glycosyltransferase 31 family.</text>
</comment>
<keyword evidence="10 15" id="KW-1133">Transmembrane helix</keyword>
<dbReference type="EMBL" id="ASGP02000006">
    <property type="protein sequence ID" value="KAH9501760.1"/>
    <property type="molecule type" value="Genomic_DNA"/>
</dbReference>
<comment type="caution">
    <text evidence="16">The sequence shown here is derived from an EMBL/GenBank/DDBJ whole genome shotgun (WGS) entry which is preliminary data.</text>
</comment>
<name>A0A922HQC7_DERFA</name>
<evidence type="ECO:0000256" key="6">
    <source>
        <dbReference type="ARBA" id="ARBA00022679"/>
    </source>
</evidence>
<keyword evidence="12 15" id="KW-0472">Membrane</keyword>
<keyword evidence="17" id="KW-1185">Reference proteome</keyword>
<keyword evidence="6" id="KW-0808">Transferase</keyword>
<dbReference type="Pfam" id="PF01762">
    <property type="entry name" value="Galactosyl_T"/>
    <property type="match status" value="1"/>
</dbReference>
<dbReference type="PANTHER" id="PTHR11214:SF219">
    <property type="entry name" value="UDP-GALNAC:BETA-1,3-N-ACETYLGALACTOSAMINYLTRANSFERASE 2"/>
    <property type="match status" value="1"/>
</dbReference>
<dbReference type="AlphaFoldDB" id="A0A922HQC7"/>
<dbReference type="GO" id="GO:0006493">
    <property type="term" value="P:protein O-linked glycosylation"/>
    <property type="evidence" value="ECO:0007669"/>
    <property type="project" value="TreeGrafter"/>
</dbReference>
<dbReference type="InterPro" id="IPR002659">
    <property type="entry name" value="Glyco_trans_31"/>
</dbReference>
<evidence type="ECO:0000256" key="1">
    <source>
        <dbReference type="ARBA" id="ARBA00004240"/>
    </source>
</evidence>
<evidence type="ECO:0000256" key="15">
    <source>
        <dbReference type="RuleBase" id="RU363063"/>
    </source>
</evidence>
<keyword evidence="5 15" id="KW-0328">Glycosyltransferase</keyword>
<accession>A0A922HQC7</accession>
<keyword evidence="8" id="KW-0256">Endoplasmic reticulum</keyword>
<keyword evidence="11 15" id="KW-0333">Golgi apparatus</keyword>
<dbReference type="PANTHER" id="PTHR11214">
    <property type="entry name" value="BETA-1,3-N-ACETYLGLUCOSAMINYLTRANSFERASE"/>
    <property type="match status" value="1"/>
</dbReference>
<dbReference type="Proteomes" id="UP000790347">
    <property type="component" value="Unassembled WGS sequence"/>
</dbReference>
<evidence type="ECO:0000256" key="14">
    <source>
        <dbReference type="ARBA" id="ARBA00047667"/>
    </source>
</evidence>
<keyword evidence="9 15" id="KW-0735">Signal-anchor</keyword>
<sequence>MIIKSLFIFNILIIIIVEKFISYFIIIISNDDQLLSRTGHSLHLEIAILSARENFEKRHAIRQTWLQNVKFLNEHFKSNQISIQIDAHFILGSRSCHIHPLNRKTLYGCTELSECNSLSNKSWLFEITYRSKNRYRLFKGFSIKIYRQILVNLIVIRQSLIHRLNIVNVRILNALTKEKLFEFEIKQNENLEDQDFHNENVNIQLDAGSILIFMIDHNNVSDATFGPLSTDNDCAMEILRSYDGHMNDYESESFNRNQHRFALNFEWQFVSNIESNNNNNNNNSYVWHQKMADLDFRLSNESKTFDDILFVDLIDVYRNLSEKLLKFFHHLFNDNPLNITHVLKTDDDCYLNVAEIVRLIMENSDSKCTWFGNFRKQWPINYYGKWMENDWTSPWYPWFACGSGYIITNDLIEWLAMNFDRLYAYQGEDVSMGIWMAAINPIKIEDNRWICGTEIETNVDWKQALSVPQLDPEMMQQIHQMFLSIVDTFPNGFKTFPFIR</sequence>
<organism evidence="16 17">
    <name type="scientific">Dermatophagoides farinae</name>
    <name type="common">American house dust mite</name>
    <dbReference type="NCBI Taxonomy" id="6954"/>
    <lineage>
        <taxon>Eukaryota</taxon>
        <taxon>Metazoa</taxon>
        <taxon>Ecdysozoa</taxon>
        <taxon>Arthropoda</taxon>
        <taxon>Chelicerata</taxon>
        <taxon>Arachnida</taxon>
        <taxon>Acari</taxon>
        <taxon>Acariformes</taxon>
        <taxon>Sarcoptiformes</taxon>
        <taxon>Astigmata</taxon>
        <taxon>Psoroptidia</taxon>
        <taxon>Analgoidea</taxon>
        <taxon>Pyroglyphidae</taxon>
        <taxon>Dermatophagoidinae</taxon>
        <taxon>Dermatophagoides</taxon>
    </lineage>
</organism>
<comment type="catalytic activity">
    <reaction evidence="14">
        <text>3-O-(N-acetyl-beta-D-glucosaminyl-(1-&gt;4)-alpha-D-mannosyl)-L-threonyl-[protein] + UDP-N-acetyl-alpha-D-galactosamine = 3-O-[beta-D-GalNAc-(1-&gt;3)-beta-D-GlcNAc-(1-&gt;4)-alpha-D-Man]-L-Thr-[protein] + UDP + H(+)</text>
        <dbReference type="Rhea" id="RHEA:37667"/>
        <dbReference type="Rhea" id="RHEA-COMP:13308"/>
        <dbReference type="Rhea" id="RHEA-COMP:13618"/>
        <dbReference type="ChEBI" id="CHEBI:15378"/>
        <dbReference type="ChEBI" id="CHEBI:58223"/>
        <dbReference type="ChEBI" id="CHEBI:67138"/>
        <dbReference type="ChEBI" id="CHEBI:136709"/>
        <dbReference type="ChEBI" id="CHEBI:137540"/>
        <dbReference type="EC" id="2.4.1.313"/>
    </reaction>
</comment>
<dbReference type="GO" id="GO:0000139">
    <property type="term" value="C:Golgi membrane"/>
    <property type="evidence" value="ECO:0007669"/>
    <property type="project" value="UniProtKB-SubCell"/>
</dbReference>
<dbReference type="EC" id="2.4.1.-" evidence="15"/>
<protein>
    <recommendedName>
        <fullName evidence="15">Hexosyltransferase</fullName>
        <ecNumber evidence="15">2.4.1.-</ecNumber>
    </recommendedName>
</protein>
<dbReference type="GO" id="GO:0008194">
    <property type="term" value="F:UDP-glycosyltransferase activity"/>
    <property type="evidence" value="ECO:0007669"/>
    <property type="project" value="TreeGrafter"/>
</dbReference>
<reference evidence="16" key="2">
    <citation type="journal article" date="2022" name="Res Sq">
        <title>Comparative Genomics Reveals Insights into the Divergent Evolution of Astigmatic Mites and Household Pest Adaptations.</title>
        <authorList>
            <person name="Xiong Q."/>
            <person name="Wan A.T.-Y."/>
            <person name="Liu X.-Y."/>
            <person name="Fung C.S.-H."/>
            <person name="Xiao X."/>
            <person name="Malainual N."/>
            <person name="Hou J."/>
            <person name="Wang L."/>
            <person name="Wang M."/>
            <person name="Yang K."/>
            <person name="Cui Y."/>
            <person name="Leung E."/>
            <person name="Nong W."/>
            <person name="Shin S.-K."/>
            <person name="Au S."/>
            <person name="Jeong K.Y."/>
            <person name="Chew F.T."/>
            <person name="Hui J."/>
            <person name="Leung T.F."/>
            <person name="Tungtrongchitr A."/>
            <person name="Zhong N."/>
            <person name="Liu Z."/>
            <person name="Tsui S."/>
        </authorList>
    </citation>
    <scope>NUCLEOTIDE SEQUENCE</scope>
    <source>
        <strain evidence="16">Derf</strain>
        <tissue evidence="16">Whole organism</tissue>
    </source>
</reference>
<evidence type="ECO:0000256" key="12">
    <source>
        <dbReference type="ARBA" id="ARBA00023136"/>
    </source>
</evidence>
<evidence type="ECO:0000313" key="17">
    <source>
        <dbReference type="Proteomes" id="UP000790347"/>
    </source>
</evidence>
<dbReference type="Gene3D" id="3.90.550.50">
    <property type="match status" value="1"/>
</dbReference>
<keyword evidence="7 15" id="KW-0812">Transmembrane</keyword>
<feature type="transmembrane region" description="Helical" evidence="15">
    <location>
        <begin position="7"/>
        <end position="28"/>
    </location>
</feature>
<reference evidence="16" key="1">
    <citation type="submission" date="2013-05" db="EMBL/GenBank/DDBJ databases">
        <authorList>
            <person name="Yim A.K.Y."/>
            <person name="Chan T.F."/>
            <person name="Ji K.M."/>
            <person name="Liu X.Y."/>
            <person name="Zhou J.W."/>
            <person name="Li R.Q."/>
            <person name="Yang K.Y."/>
            <person name="Li J."/>
            <person name="Li M."/>
            <person name="Law P.T.W."/>
            <person name="Wu Y.L."/>
            <person name="Cai Z.L."/>
            <person name="Qin H."/>
            <person name="Bao Y."/>
            <person name="Leung R.K.K."/>
            <person name="Ng P.K.S."/>
            <person name="Zou J."/>
            <person name="Zhong X.J."/>
            <person name="Ran P.X."/>
            <person name="Zhong N.S."/>
            <person name="Liu Z.G."/>
            <person name="Tsui S.K.W."/>
        </authorList>
    </citation>
    <scope>NUCLEOTIDE SEQUENCE</scope>
    <source>
        <strain evidence="16">Derf</strain>
        <tissue evidence="16">Whole organism</tissue>
    </source>
</reference>
<evidence type="ECO:0000256" key="9">
    <source>
        <dbReference type="ARBA" id="ARBA00022968"/>
    </source>
</evidence>
<evidence type="ECO:0000256" key="4">
    <source>
        <dbReference type="ARBA" id="ARBA00008661"/>
    </source>
</evidence>
<evidence type="ECO:0000313" key="16">
    <source>
        <dbReference type="EMBL" id="KAH9501760.1"/>
    </source>
</evidence>